<evidence type="ECO:0000313" key="3">
    <source>
        <dbReference type="EMBL" id="GGD75552.1"/>
    </source>
</evidence>
<evidence type="ECO:0000313" key="4">
    <source>
        <dbReference type="Proteomes" id="UP000612349"/>
    </source>
</evidence>
<dbReference type="Proteomes" id="UP000612349">
    <property type="component" value="Unassembled WGS sequence"/>
</dbReference>
<dbReference type="GO" id="GO:0016757">
    <property type="term" value="F:glycosyltransferase activity"/>
    <property type="evidence" value="ECO:0007669"/>
    <property type="project" value="UniProtKB-KW"/>
</dbReference>
<dbReference type="InterPro" id="IPR051910">
    <property type="entry name" value="ComF/GntX_DNA_util-trans"/>
</dbReference>
<keyword evidence="3" id="KW-0808">Transferase</keyword>
<dbReference type="Pfam" id="PF00156">
    <property type="entry name" value="Pribosyltran"/>
    <property type="match status" value="1"/>
</dbReference>
<comment type="caution">
    <text evidence="3">The sequence shown here is derived from an EMBL/GenBank/DDBJ whole genome shotgun (WGS) entry which is preliminary data.</text>
</comment>
<gene>
    <name evidence="3" type="ORF">GCM10010990_26430</name>
</gene>
<evidence type="ECO:0000259" key="2">
    <source>
        <dbReference type="Pfam" id="PF00156"/>
    </source>
</evidence>
<keyword evidence="3" id="KW-0328">Glycosyltransferase</keyword>
<proteinExistence type="inferred from homology"/>
<dbReference type="InterPro" id="IPR000836">
    <property type="entry name" value="PRTase_dom"/>
</dbReference>
<organism evidence="3 4">
    <name type="scientific">Croceicoccus mobilis</name>
    <dbReference type="NCBI Taxonomy" id="1703339"/>
    <lineage>
        <taxon>Bacteria</taxon>
        <taxon>Pseudomonadati</taxon>
        <taxon>Pseudomonadota</taxon>
        <taxon>Alphaproteobacteria</taxon>
        <taxon>Sphingomonadales</taxon>
        <taxon>Erythrobacteraceae</taxon>
        <taxon>Croceicoccus</taxon>
    </lineage>
</organism>
<keyword evidence="4" id="KW-1185">Reference proteome</keyword>
<protein>
    <submittedName>
        <fullName evidence="3">Phosphoribosyltransferase</fullName>
    </submittedName>
</protein>
<sequence length="211" mass="22406">MPGHPSCRLCQHPLAPEGNLDDGLCVACREAAPVHDGMSAATIYGDASRDVVLALKHAGRFALAGPMGRLMAMRLEASGAVLPPDPLVVPVPLHRTRLWSRGYNQSVLLARGLAKARGWSVAPDALRRVRRTRALGGLDRSERLEMLAGAIVVPHALSVAGRDIVLVDDVVTSGATTDACVRALKDAGADRVVVSCYARVRSPWRAGALRD</sequence>
<reference evidence="3" key="2">
    <citation type="submission" date="2020-09" db="EMBL/GenBank/DDBJ databases">
        <authorList>
            <person name="Sun Q."/>
            <person name="Zhou Y."/>
        </authorList>
    </citation>
    <scope>NUCLEOTIDE SEQUENCE</scope>
    <source>
        <strain evidence="3">CGMCC 1.15360</strain>
    </source>
</reference>
<accession>A0A916Z458</accession>
<dbReference type="AlphaFoldDB" id="A0A916Z458"/>
<dbReference type="SUPFAM" id="SSF53271">
    <property type="entry name" value="PRTase-like"/>
    <property type="match status" value="1"/>
</dbReference>
<reference evidence="3" key="1">
    <citation type="journal article" date="2014" name="Int. J. Syst. Evol. Microbiol.">
        <title>Complete genome sequence of Corynebacterium casei LMG S-19264T (=DSM 44701T), isolated from a smear-ripened cheese.</title>
        <authorList>
            <consortium name="US DOE Joint Genome Institute (JGI-PGF)"/>
            <person name="Walter F."/>
            <person name="Albersmeier A."/>
            <person name="Kalinowski J."/>
            <person name="Ruckert C."/>
        </authorList>
    </citation>
    <scope>NUCLEOTIDE SEQUENCE</scope>
    <source>
        <strain evidence="3">CGMCC 1.15360</strain>
    </source>
</reference>
<feature type="domain" description="Phosphoribosyltransferase" evidence="2">
    <location>
        <begin position="155"/>
        <end position="199"/>
    </location>
</feature>
<dbReference type="InterPro" id="IPR029057">
    <property type="entry name" value="PRTase-like"/>
</dbReference>
<comment type="similarity">
    <text evidence="1">Belongs to the ComF/GntX family.</text>
</comment>
<dbReference type="PANTHER" id="PTHR47505:SF1">
    <property type="entry name" value="DNA UTILIZATION PROTEIN YHGH"/>
    <property type="match status" value="1"/>
</dbReference>
<dbReference type="EMBL" id="BMIP01000006">
    <property type="protein sequence ID" value="GGD75552.1"/>
    <property type="molecule type" value="Genomic_DNA"/>
</dbReference>
<dbReference type="PANTHER" id="PTHR47505">
    <property type="entry name" value="DNA UTILIZATION PROTEIN YHGH"/>
    <property type="match status" value="1"/>
</dbReference>
<evidence type="ECO:0000256" key="1">
    <source>
        <dbReference type="ARBA" id="ARBA00008007"/>
    </source>
</evidence>
<dbReference type="CDD" id="cd06223">
    <property type="entry name" value="PRTases_typeI"/>
    <property type="match status" value="1"/>
</dbReference>
<dbReference type="Gene3D" id="3.40.50.2020">
    <property type="match status" value="1"/>
</dbReference>
<name>A0A916Z458_9SPHN</name>